<dbReference type="OrthoDB" id="10508883at2759"/>
<dbReference type="PANTHER" id="PTHR12239">
    <property type="entry name" value="PROTEIN CBG20215-RELATED"/>
    <property type="match status" value="1"/>
</dbReference>
<feature type="region of interest" description="Disordered" evidence="1">
    <location>
        <begin position="108"/>
        <end position="155"/>
    </location>
</feature>
<reference evidence="2" key="1">
    <citation type="journal article" date="2021" name="Nat. Commun.">
        <title>Genetic determinants of endophytism in the Arabidopsis root mycobiome.</title>
        <authorList>
            <person name="Mesny F."/>
            <person name="Miyauchi S."/>
            <person name="Thiergart T."/>
            <person name="Pickel B."/>
            <person name="Atanasova L."/>
            <person name="Karlsson M."/>
            <person name="Huettel B."/>
            <person name="Barry K.W."/>
            <person name="Haridas S."/>
            <person name="Chen C."/>
            <person name="Bauer D."/>
            <person name="Andreopoulos W."/>
            <person name="Pangilinan J."/>
            <person name="LaButti K."/>
            <person name="Riley R."/>
            <person name="Lipzen A."/>
            <person name="Clum A."/>
            <person name="Drula E."/>
            <person name="Henrissat B."/>
            <person name="Kohler A."/>
            <person name="Grigoriev I.V."/>
            <person name="Martin F.M."/>
            <person name="Hacquard S."/>
        </authorList>
    </citation>
    <scope>NUCLEOTIDE SEQUENCE</scope>
    <source>
        <strain evidence="2">MPI-CAGE-AT-0021</strain>
    </source>
</reference>
<dbReference type="EMBL" id="JAGMUU010000005">
    <property type="protein sequence ID" value="KAH7152208.1"/>
    <property type="molecule type" value="Genomic_DNA"/>
</dbReference>
<feature type="region of interest" description="Disordered" evidence="1">
    <location>
        <begin position="197"/>
        <end position="219"/>
    </location>
</feature>
<feature type="region of interest" description="Disordered" evidence="1">
    <location>
        <begin position="771"/>
        <end position="836"/>
    </location>
</feature>
<feature type="compositionally biased region" description="Pro residues" evidence="1">
    <location>
        <begin position="136"/>
        <end position="150"/>
    </location>
</feature>
<dbReference type="AlphaFoldDB" id="A0A9P9F0G0"/>
<feature type="compositionally biased region" description="Pro residues" evidence="1">
    <location>
        <begin position="197"/>
        <end position="216"/>
    </location>
</feature>
<feature type="region of interest" description="Disordered" evidence="1">
    <location>
        <begin position="474"/>
        <end position="508"/>
    </location>
</feature>
<dbReference type="PANTHER" id="PTHR12239:SF41">
    <property type="entry name" value="MEMBRANE ASSOCIATED PROTEIN, PUTATIVE-RELATED"/>
    <property type="match status" value="1"/>
</dbReference>
<feature type="region of interest" description="Disordered" evidence="1">
    <location>
        <begin position="1"/>
        <end position="41"/>
    </location>
</feature>
<feature type="compositionally biased region" description="Basic and acidic residues" evidence="1">
    <location>
        <begin position="722"/>
        <end position="739"/>
    </location>
</feature>
<name>A0A9P9F0G0_9HYPO</name>
<protein>
    <submittedName>
        <fullName evidence="2">Uncharacterized protein</fullName>
    </submittedName>
</protein>
<organism evidence="2 3">
    <name type="scientific">Dactylonectria estremocensis</name>
    <dbReference type="NCBI Taxonomy" id="1079267"/>
    <lineage>
        <taxon>Eukaryota</taxon>
        <taxon>Fungi</taxon>
        <taxon>Dikarya</taxon>
        <taxon>Ascomycota</taxon>
        <taxon>Pezizomycotina</taxon>
        <taxon>Sordariomycetes</taxon>
        <taxon>Hypocreomycetidae</taxon>
        <taxon>Hypocreales</taxon>
        <taxon>Nectriaceae</taxon>
        <taxon>Dactylonectria</taxon>
    </lineage>
</organism>
<feature type="region of interest" description="Disordered" evidence="1">
    <location>
        <begin position="539"/>
        <end position="571"/>
    </location>
</feature>
<feature type="compositionally biased region" description="Basic and acidic residues" evidence="1">
    <location>
        <begin position="474"/>
        <end position="485"/>
    </location>
</feature>
<accession>A0A9P9F0G0</accession>
<feature type="region of interest" description="Disordered" evidence="1">
    <location>
        <begin position="712"/>
        <end position="755"/>
    </location>
</feature>
<feature type="compositionally biased region" description="Low complexity" evidence="1">
    <location>
        <begin position="545"/>
        <end position="561"/>
    </location>
</feature>
<evidence type="ECO:0000313" key="3">
    <source>
        <dbReference type="Proteomes" id="UP000717696"/>
    </source>
</evidence>
<dbReference type="Proteomes" id="UP000717696">
    <property type="component" value="Unassembled WGS sequence"/>
</dbReference>
<feature type="compositionally biased region" description="Basic and acidic residues" evidence="1">
    <location>
        <begin position="16"/>
        <end position="26"/>
    </location>
</feature>
<keyword evidence="3" id="KW-1185">Reference proteome</keyword>
<sequence>MANPGEKKASSKKKNAKESKADHRESANSPEPRAQPAGYNPYGSPLFPFNYPVPNYGGYMNHGGHLVPFGHQPYFPREAPMPAAPAAQPYHMPAGGFPAMPYGPPNMPGAALEPNAPPPNQRYSGPPTMPSAAPYGPQPPHNAQPRPPQHAPQGYPYYGRGGAGYFSGLGMGMYEMMPYSQYYGPQDHMQQYHLSAPPPPPTEVPARPATPAPPAIPKEDPEKIRLEAQIAALMAAEAKSKAAEKQKGIETQIRRDAEEAIHRRMEAMKMAQEEAKMEIKKAKAEAEHVARERFEAERMAELDRGRRQAEVMKVAEERARDRFEMELKAAEEARKKQAETRLRAEAETKAKYEAEIRAAEARGKTQAEERARVENEARRKYEAELKASEERKKKEIEASAQAQAFLDAKLKLEAESKAAEAQRKAVADARAQGEEDARLKFEQLVKEAEEKKTMEEELRARLVDEIRRELQAEFEAADNRHRGEETNEPDPETGLQLGSEASSEAGLNVKDEAERLITQMEVVLEALKKATRENVKVAPREVADDSSVSDSDSSASASLVSGHWKPHQRQRMERRDRRVLRLIREEIIDPIVSVLSGPLRGQLVDSLPTREPVVMEQFPTLSSGEHVLDAVPFHEYMPELESDDDETVTRFEQFYQPPTVDQGSDSEGSVRSASLVTPVKEFEEQYAVQDDGSKPTELEAPVVEDGAPETKVDVADGSNLTDYDRANGEMAKTMDEKESPTQVASETDGVALVSPGPEIVKGLSEETVLGPTVLPSTFGDQLSIPEESTAGAETLETASPKVQKRGRSLGPPSHNEVEFPQSNRRNSRSLEPVTQQ</sequence>
<evidence type="ECO:0000256" key="1">
    <source>
        <dbReference type="SAM" id="MobiDB-lite"/>
    </source>
</evidence>
<evidence type="ECO:0000313" key="2">
    <source>
        <dbReference type="EMBL" id="KAH7152208.1"/>
    </source>
</evidence>
<comment type="caution">
    <text evidence="2">The sequence shown here is derived from an EMBL/GenBank/DDBJ whole genome shotgun (WGS) entry which is preliminary data.</text>
</comment>
<dbReference type="CDD" id="cd06503">
    <property type="entry name" value="ATP-synt_Fo_b"/>
    <property type="match status" value="1"/>
</dbReference>
<feature type="region of interest" description="Disordered" evidence="1">
    <location>
        <begin position="358"/>
        <end position="380"/>
    </location>
</feature>
<dbReference type="InterPro" id="IPR052293">
    <property type="entry name" value="SRRP"/>
</dbReference>
<gene>
    <name evidence="2" type="ORF">B0J13DRAFT_257637</name>
</gene>
<proteinExistence type="predicted"/>